<comment type="caution">
    <text evidence="1">The sequence shown here is derived from an EMBL/GenBank/DDBJ whole genome shotgun (WGS) entry which is preliminary data.</text>
</comment>
<reference evidence="1" key="1">
    <citation type="submission" date="2019-09" db="EMBL/GenBank/DDBJ databases">
        <title>Characterisation of the sponge microbiome using genome-centric metagenomics.</title>
        <authorList>
            <person name="Engelberts J.P."/>
            <person name="Robbins S.J."/>
            <person name="De Goeij J.M."/>
            <person name="Aranda M."/>
            <person name="Bell S.C."/>
            <person name="Webster N.S."/>
        </authorList>
    </citation>
    <scope>NUCLEOTIDE SEQUENCE</scope>
    <source>
        <strain evidence="1">SB0675_bin_29</strain>
    </source>
</reference>
<dbReference type="AlphaFoldDB" id="A0A6B1G6Z1"/>
<protein>
    <submittedName>
        <fullName evidence="1">Uncharacterized protein</fullName>
    </submittedName>
</protein>
<accession>A0A6B1G6Z1</accession>
<proteinExistence type="predicted"/>
<sequence>MKRERVDDLSRYPERHKFVDDQLLDSGDIENAFLVRRRHRGIGVVGVSAKADTRRLTEV</sequence>
<name>A0A6B1G6Z1_9CHLR</name>
<evidence type="ECO:0000313" key="1">
    <source>
        <dbReference type="EMBL" id="MYH63861.1"/>
    </source>
</evidence>
<organism evidence="1">
    <name type="scientific">Caldilineaceae bacterium SB0675_bin_29</name>
    <dbReference type="NCBI Taxonomy" id="2605266"/>
    <lineage>
        <taxon>Bacteria</taxon>
        <taxon>Bacillati</taxon>
        <taxon>Chloroflexota</taxon>
        <taxon>Caldilineae</taxon>
        <taxon>Caldilineales</taxon>
        <taxon>Caldilineaceae</taxon>
    </lineage>
</organism>
<gene>
    <name evidence="1" type="ORF">F4148_19655</name>
</gene>
<dbReference type="EMBL" id="VYDA01000694">
    <property type="protein sequence ID" value="MYH63861.1"/>
    <property type="molecule type" value="Genomic_DNA"/>
</dbReference>